<name>A0A9E7PKW0_9EURY</name>
<gene>
    <name evidence="2" type="ORF">L6E24_07120</name>
</gene>
<feature type="transmembrane region" description="Helical" evidence="1">
    <location>
        <begin position="95"/>
        <end position="117"/>
    </location>
</feature>
<feature type="transmembrane region" description="Helical" evidence="1">
    <location>
        <begin position="21"/>
        <end position="43"/>
    </location>
</feature>
<keyword evidence="1" id="KW-1133">Transmembrane helix</keyword>
<evidence type="ECO:0000313" key="3">
    <source>
        <dbReference type="Proteomes" id="UP001060368"/>
    </source>
</evidence>
<evidence type="ECO:0000256" key="1">
    <source>
        <dbReference type="SAM" id="Phobius"/>
    </source>
</evidence>
<dbReference type="KEGG" id="mend:L6E24_07120"/>
<organism evidence="2 3">
    <name type="scientific">Methanoplanus endosymbiosus</name>
    <dbReference type="NCBI Taxonomy" id="33865"/>
    <lineage>
        <taxon>Archaea</taxon>
        <taxon>Methanobacteriati</taxon>
        <taxon>Methanobacteriota</taxon>
        <taxon>Stenosarchaea group</taxon>
        <taxon>Methanomicrobia</taxon>
        <taxon>Methanomicrobiales</taxon>
        <taxon>Methanomicrobiaceae</taxon>
        <taxon>Methanoplanus</taxon>
    </lineage>
</organism>
<keyword evidence="3" id="KW-1185">Reference proteome</keyword>
<reference evidence="2" key="1">
    <citation type="submission" date="2022-04" db="EMBL/GenBank/DDBJ databases">
        <title>Complete genome of Methanoplanus endosymbiosus DSM 3599.</title>
        <authorList>
            <person name="Chen S.-C."/>
            <person name="You Y.-T."/>
            <person name="Zhou Y.-Z."/>
            <person name="Lai M.-C."/>
        </authorList>
    </citation>
    <scope>NUCLEOTIDE SEQUENCE</scope>
    <source>
        <strain evidence="2">DSM 3599</strain>
    </source>
</reference>
<proteinExistence type="predicted"/>
<accession>A0A9E7PKW0</accession>
<sequence length="135" mass="15013">MKSKPGFSKNFSLDKEDIGIVGSYSSFFGLLLIATILSYKTIFAAGFEFLYGGSDLIGARMSVFLMFAIFLIVFVAIPAVPLISEIIHGVRDKKWYLVLMLIFLLLIYAVALVFQFVHSYFDFAGEALSAVSQSR</sequence>
<feature type="transmembrane region" description="Helical" evidence="1">
    <location>
        <begin position="63"/>
        <end position="83"/>
    </location>
</feature>
<evidence type="ECO:0000313" key="2">
    <source>
        <dbReference type="EMBL" id="UUX91157.1"/>
    </source>
</evidence>
<keyword evidence="1" id="KW-0812">Transmembrane</keyword>
<protein>
    <submittedName>
        <fullName evidence="2">Uncharacterized protein</fullName>
    </submittedName>
</protein>
<dbReference type="RefSeq" id="WP_257741309.1">
    <property type="nucleotide sequence ID" value="NZ_CP096115.1"/>
</dbReference>
<dbReference type="GeneID" id="74307458"/>
<keyword evidence="1" id="KW-0472">Membrane</keyword>
<dbReference type="AlphaFoldDB" id="A0A9E7PKW0"/>
<dbReference type="EMBL" id="CP096115">
    <property type="protein sequence ID" value="UUX91157.1"/>
    <property type="molecule type" value="Genomic_DNA"/>
</dbReference>
<dbReference type="Proteomes" id="UP001060368">
    <property type="component" value="Chromosome"/>
</dbReference>